<dbReference type="Proteomes" id="UP001519460">
    <property type="component" value="Unassembled WGS sequence"/>
</dbReference>
<dbReference type="AlphaFoldDB" id="A0ABD0K6S7"/>
<dbReference type="EMBL" id="JACVVK020000232">
    <property type="protein sequence ID" value="KAK7483127.1"/>
    <property type="molecule type" value="Genomic_DNA"/>
</dbReference>
<keyword evidence="2" id="KW-1185">Reference proteome</keyword>
<protein>
    <recommendedName>
        <fullName evidence="3">LAGLIDADG endonuclease</fullName>
    </recommendedName>
</protein>
<name>A0ABD0K6S7_9CAEN</name>
<evidence type="ECO:0000313" key="2">
    <source>
        <dbReference type="Proteomes" id="UP001519460"/>
    </source>
</evidence>
<gene>
    <name evidence="1" type="ORF">BaRGS_00025623</name>
</gene>
<accession>A0ABD0K6S7</accession>
<comment type="caution">
    <text evidence="1">The sequence shown here is derived from an EMBL/GenBank/DDBJ whole genome shotgun (WGS) entry which is preliminary data.</text>
</comment>
<sequence length="169" mass="19769">METFSQDSLHVLRRAGLGHLVQGHQGHRQYMKDEVRMLTEYVFRLYETRPGLRKCLRHSDLVDRLWRAFVLNGFINGKLTFHRKKISAEIDSLRTRQASDEAVDLLLRAQDERPVLSAPEMRAHRRRVMAQHYKGTPPDLLNKLVEIFERDFALFGYDPKPADIFGTSH</sequence>
<evidence type="ECO:0000313" key="1">
    <source>
        <dbReference type="EMBL" id="KAK7483127.1"/>
    </source>
</evidence>
<organism evidence="1 2">
    <name type="scientific">Batillaria attramentaria</name>
    <dbReference type="NCBI Taxonomy" id="370345"/>
    <lineage>
        <taxon>Eukaryota</taxon>
        <taxon>Metazoa</taxon>
        <taxon>Spiralia</taxon>
        <taxon>Lophotrochozoa</taxon>
        <taxon>Mollusca</taxon>
        <taxon>Gastropoda</taxon>
        <taxon>Caenogastropoda</taxon>
        <taxon>Sorbeoconcha</taxon>
        <taxon>Cerithioidea</taxon>
        <taxon>Batillariidae</taxon>
        <taxon>Batillaria</taxon>
    </lineage>
</organism>
<evidence type="ECO:0008006" key="3">
    <source>
        <dbReference type="Google" id="ProtNLM"/>
    </source>
</evidence>
<reference evidence="1 2" key="1">
    <citation type="journal article" date="2023" name="Sci. Data">
        <title>Genome assembly of the Korean intertidal mud-creeper Batillaria attramentaria.</title>
        <authorList>
            <person name="Patra A.K."/>
            <person name="Ho P.T."/>
            <person name="Jun S."/>
            <person name="Lee S.J."/>
            <person name="Kim Y."/>
            <person name="Won Y.J."/>
        </authorList>
    </citation>
    <scope>NUCLEOTIDE SEQUENCE [LARGE SCALE GENOMIC DNA]</scope>
    <source>
        <strain evidence="1">Wonlab-2016</strain>
    </source>
</reference>
<proteinExistence type="predicted"/>